<evidence type="ECO:0000313" key="2">
    <source>
        <dbReference type="Proteomes" id="UP000288758"/>
    </source>
</evidence>
<dbReference type="AlphaFoldDB" id="A0A410RN39"/>
<reference evidence="1 2" key="1">
    <citation type="submission" date="2018-12" db="EMBL/GenBank/DDBJ databases">
        <title>Complete Genome Sequence of the Corallopyronin A producing Myxobacterium Corallococcus coralloides B035.</title>
        <authorList>
            <person name="Bouhired S.M."/>
            <person name="Rupp O."/>
            <person name="Blom J."/>
            <person name="Schaeberle T.F."/>
            <person name="Kehraus S."/>
            <person name="Schiefer A."/>
            <person name="Pfarr K."/>
            <person name="Goesmann A."/>
            <person name="Hoerauf A."/>
            <person name="Koenig G.M."/>
        </authorList>
    </citation>
    <scope>NUCLEOTIDE SEQUENCE [LARGE SCALE GENOMIC DNA]</scope>
    <source>
        <strain evidence="1 2">B035</strain>
    </source>
</reference>
<gene>
    <name evidence="1" type="ORF">EJ065_1724</name>
</gene>
<proteinExistence type="predicted"/>
<sequence length="143" mass="15560">MTVAVLRAQAPEFDVASVLDRFPECHPDAVWLQGEQHLRQGRHSTSGFNLTLVEDGEGTLHGPVAAARRQLEVLAPLLAELRQQAVPCIVDFGLFVGTARHFASSIHFPPDDVRWFADQGIAVAVSAYPTAEEESEDSSGNLQ</sequence>
<protein>
    <submittedName>
        <fullName evidence="1">Uncharacterized protein</fullName>
    </submittedName>
</protein>
<evidence type="ECO:0000313" key="1">
    <source>
        <dbReference type="EMBL" id="QAT83322.1"/>
    </source>
</evidence>
<organism evidence="1 2">
    <name type="scientific">Corallococcus coralloides</name>
    <name type="common">Myxococcus coralloides</name>
    <dbReference type="NCBI Taxonomy" id="184914"/>
    <lineage>
        <taxon>Bacteria</taxon>
        <taxon>Pseudomonadati</taxon>
        <taxon>Myxococcota</taxon>
        <taxon>Myxococcia</taxon>
        <taxon>Myxococcales</taxon>
        <taxon>Cystobacterineae</taxon>
        <taxon>Myxococcaceae</taxon>
        <taxon>Corallococcus</taxon>
    </lineage>
</organism>
<dbReference type="Proteomes" id="UP000288758">
    <property type="component" value="Chromosome"/>
</dbReference>
<name>A0A410RN39_CORCK</name>
<accession>A0A410RN39</accession>
<dbReference type="EMBL" id="CP034669">
    <property type="protein sequence ID" value="QAT83322.1"/>
    <property type="molecule type" value="Genomic_DNA"/>
</dbReference>
<dbReference type="RefSeq" id="WP_128795491.1">
    <property type="nucleotide sequence ID" value="NZ_CP034669.1"/>
</dbReference>